<evidence type="ECO:0000256" key="1">
    <source>
        <dbReference type="SAM" id="MobiDB-lite"/>
    </source>
</evidence>
<accession>A0A8H3J1I7</accession>
<feature type="region of interest" description="Disordered" evidence="1">
    <location>
        <begin position="160"/>
        <end position="180"/>
    </location>
</feature>
<name>A0A8H3J1I7_9LECA</name>
<gene>
    <name evidence="2" type="ORF">ALECFALPRED_007931</name>
</gene>
<organism evidence="2 3">
    <name type="scientific">Alectoria fallacina</name>
    <dbReference type="NCBI Taxonomy" id="1903189"/>
    <lineage>
        <taxon>Eukaryota</taxon>
        <taxon>Fungi</taxon>
        <taxon>Dikarya</taxon>
        <taxon>Ascomycota</taxon>
        <taxon>Pezizomycotina</taxon>
        <taxon>Lecanoromycetes</taxon>
        <taxon>OSLEUM clade</taxon>
        <taxon>Lecanoromycetidae</taxon>
        <taxon>Lecanorales</taxon>
        <taxon>Lecanorineae</taxon>
        <taxon>Parmeliaceae</taxon>
        <taxon>Alectoria</taxon>
    </lineage>
</organism>
<feature type="compositionally biased region" description="Polar residues" evidence="1">
    <location>
        <begin position="16"/>
        <end position="26"/>
    </location>
</feature>
<dbReference type="EMBL" id="CAJPDR010000532">
    <property type="protein sequence ID" value="CAF9938938.1"/>
    <property type="molecule type" value="Genomic_DNA"/>
</dbReference>
<sequence length="256" mass="28560">MDGISPTRGVIEGNNADITQSTGDSATIDNIHTKGIDPMDDLVASMKTARSQDMYADMKTSPERYIENLYLLGIAWVRKVQHVARQTLNSPKGPIWPAKVEPMALALFAFLRQQPSHGACIPDRADYADELDFAWPVPGAGIGTTKQENKVIQRRFGSQKTANRAAGSTKTKHMRQNTTTSWRSRGVPTMAQYIKTNKFYQVGDDETACEQPQCSPRCRDRCHHSHDAHTLKELKRRHGLVRAPGIEPENEYGGIE</sequence>
<evidence type="ECO:0000313" key="2">
    <source>
        <dbReference type="EMBL" id="CAF9938938.1"/>
    </source>
</evidence>
<feature type="region of interest" description="Disordered" evidence="1">
    <location>
        <begin position="1"/>
        <end position="26"/>
    </location>
</feature>
<reference evidence="2" key="1">
    <citation type="submission" date="2021-03" db="EMBL/GenBank/DDBJ databases">
        <authorList>
            <person name="Tagirdzhanova G."/>
        </authorList>
    </citation>
    <scope>NUCLEOTIDE SEQUENCE</scope>
</reference>
<dbReference type="Proteomes" id="UP000664203">
    <property type="component" value="Unassembled WGS sequence"/>
</dbReference>
<evidence type="ECO:0000313" key="3">
    <source>
        <dbReference type="Proteomes" id="UP000664203"/>
    </source>
</evidence>
<protein>
    <submittedName>
        <fullName evidence="2">Uncharacterized protein</fullName>
    </submittedName>
</protein>
<comment type="caution">
    <text evidence="2">The sequence shown here is derived from an EMBL/GenBank/DDBJ whole genome shotgun (WGS) entry which is preliminary data.</text>
</comment>
<feature type="compositionally biased region" description="Polar residues" evidence="1">
    <location>
        <begin position="160"/>
        <end position="169"/>
    </location>
</feature>
<keyword evidence="3" id="KW-1185">Reference proteome</keyword>
<dbReference type="OrthoDB" id="5379912at2759"/>
<proteinExistence type="predicted"/>
<dbReference type="AlphaFoldDB" id="A0A8H3J1I7"/>